<dbReference type="PANTHER" id="PTHR43238">
    <property type="entry name" value="GDP-L-FUCOSE SYNTHASE"/>
    <property type="match status" value="1"/>
</dbReference>
<evidence type="ECO:0000256" key="4">
    <source>
        <dbReference type="ARBA" id="ARBA00023235"/>
    </source>
</evidence>
<dbReference type="InterPro" id="IPR001509">
    <property type="entry name" value="Epimerase_deHydtase"/>
</dbReference>
<proteinExistence type="inferred from homology"/>
<evidence type="ECO:0000256" key="5">
    <source>
        <dbReference type="HAMAP-Rule" id="MF_00956"/>
    </source>
</evidence>
<feature type="binding site" evidence="5">
    <location>
        <position position="210"/>
    </location>
    <ligand>
        <name>substrate</name>
    </ligand>
</feature>
<evidence type="ECO:0000313" key="8">
    <source>
        <dbReference type="Proteomes" id="UP001589813"/>
    </source>
</evidence>
<reference evidence="7 8" key="1">
    <citation type="submission" date="2024-09" db="EMBL/GenBank/DDBJ databases">
        <authorList>
            <person name="Sun Q."/>
            <person name="Mori K."/>
        </authorList>
    </citation>
    <scope>NUCLEOTIDE SEQUENCE [LARGE SCALE GENOMIC DNA]</scope>
    <source>
        <strain evidence="7 8">KCTC 23315</strain>
    </source>
</reference>
<feature type="binding site" evidence="5">
    <location>
        <begin position="172"/>
        <end position="175"/>
    </location>
    <ligand>
        <name>NADP(+)</name>
        <dbReference type="ChEBI" id="CHEBI:58349"/>
    </ligand>
</feature>
<dbReference type="SUPFAM" id="SSF51735">
    <property type="entry name" value="NAD(P)-binding Rossmann-fold domains"/>
    <property type="match status" value="1"/>
</dbReference>
<feature type="site" description="Important for catalytic activity" evidence="5">
    <location>
        <position position="118"/>
    </location>
</feature>
<keyword evidence="5" id="KW-0511">Multifunctional enzyme</keyword>
<evidence type="ECO:0000256" key="3">
    <source>
        <dbReference type="ARBA" id="ARBA00023002"/>
    </source>
</evidence>
<comment type="caution">
    <text evidence="7">The sequence shown here is derived from an EMBL/GenBank/DDBJ whole genome shotgun (WGS) entry which is preliminary data.</text>
</comment>
<keyword evidence="3 5" id="KW-0560">Oxidoreductase</keyword>
<feature type="domain" description="NAD-dependent epimerase/dehydratase" evidence="6">
    <location>
        <begin position="11"/>
        <end position="237"/>
    </location>
</feature>
<evidence type="ECO:0000313" key="7">
    <source>
        <dbReference type="EMBL" id="MFC0048755.1"/>
    </source>
</evidence>
<comment type="function">
    <text evidence="5">Catalyzes the two-step NADP-dependent conversion of GDP-4-dehydro-6-deoxy-D-mannose to GDP-fucose, involving an epimerase and a reductase reaction.</text>
</comment>
<dbReference type="PANTHER" id="PTHR43238:SF1">
    <property type="entry name" value="GDP-L-FUCOSE SYNTHASE"/>
    <property type="match status" value="1"/>
</dbReference>
<accession>A0ABV6BD15</accession>
<keyword evidence="8" id="KW-1185">Reference proteome</keyword>
<evidence type="ECO:0000259" key="6">
    <source>
        <dbReference type="Pfam" id="PF01370"/>
    </source>
</evidence>
<feature type="binding site" evidence="5">
    <location>
        <begin position="15"/>
        <end position="21"/>
    </location>
    <ligand>
        <name>NADP(+)</name>
        <dbReference type="ChEBI" id="CHEBI:58349"/>
    </ligand>
</feature>
<dbReference type="EMBL" id="JBHLXP010000001">
    <property type="protein sequence ID" value="MFC0048755.1"/>
    <property type="molecule type" value="Genomic_DNA"/>
</dbReference>
<comment type="pathway">
    <text evidence="5">Nucleotide-sugar biosynthesis; GDP-L-fucose biosynthesis via de novo pathway; GDP-L-fucose from GDP-alpha-D-mannose: step 2/2.</text>
</comment>
<dbReference type="InterPro" id="IPR036291">
    <property type="entry name" value="NAD(P)-bd_dom_sf"/>
</dbReference>
<dbReference type="InterPro" id="IPR028614">
    <property type="entry name" value="GDP_fucose/colitose_synth"/>
</dbReference>
<feature type="binding site" evidence="5">
    <location>
        <position position="149"/>
    </location>
    <ligand>
        <name>NADP(+)</name>
        <dbReference type="ChEBI" id="CHEBI:58349"/>
    </ligand>
</feature>
<dbReference type="Pfam" id="PF01370">
    <property type="entry name" value="Epimerase"/>
    <property type="match status" value="1"/>
</dbReference>
<feature type="binding site" evidence="5">
    <location>
        <begin position="114"/>
        <end position="117"/>
    </location>
    <ligand>
        <name>NADP(+)</name>
        <dbReference type="ChEBI" id="CHEBI:58349"/>
    </ligand>
</feature>
<gene>
    <name evidence="5" type="primary">fcl</name>
    <name evidence="7" type="ORF">ACFFJP_10710</name>
</gene>
<evidence type="ECO:0000256" key="2">
    <source>
        <dbReference type="ARBA" id="ARBA00022857"/>
    </source>
</evidence>
<feature type="binding site" evidence="5">
    <location>
        <position position="286"/>
    </location>
    <ligand>
        <name>substrate</name>
    </ligand>
</feature>
<comment type="similarity">
    <text evidence="1 5">Belongs to the NAD(P)-dependent epimerase/dehydratase family. Fucose synthase subfamily.</text>
</comment>
<dbReference type="HAMAP" id="MF_00956">
    <property type="entry name" value="GDP_fucose_synth"/>
    <property type="match status" value="1"/>
</dbReference>
<feature type="binding site" evidence="5">
    <location>
        <position position="217"/>
    </location>
    <ligand>
        <name>substrate</name>
    </ligand>
</feature>
<feature type="binding site" evidence="5">
    <location>
        <position position="188"/>
    </location>
    <ligand>
        <name>NADP(+)</name>
        <dbReference type="ChEBI" id="CHEBI:58349"/>
    </ligand>
</feature>
<organism evidence="7 8">
    <name type="scientific">Rheinheimera tilapiae</name>
    <dbReference type="NCBI Taxonomy" id="875043"/>
    <lineage>
        <taxon>Bacteria</taxon>
        <taxon>Pseudomonadati</taxon>
        <taxon>Pseudomonadota</taxon>
        <taxon>Gammaproteobacteria</taxon>
        <taxon>Chromatiales</taxon>
        <taxon>Chromatiaceae</taxon>
        <taxon>Rheinheimera</taxon>
    </lineage>
</organism>
<name>A0ABV6BD15_9GAMM</name>
<feature type="binding site" evidence="5">
    <location>
        <position position="196"/>
    </location>
    <ligand>
        <name>substrate</name>
    </ligand>
</feature>
<evidence type="ECO:0000256" key="1">
    <source>
        <dbReference type="ARBA" id="ARBA00005959"/>
    </source>
</evidence>
<feature type="active site" description="Proton donor/acceptor" evidence="5">
    <location>
        <position position="145"/>
    </location>
</feature>
<dbReference type="CDD" id="cd05239">
    <property type="entry name" value="GDP_FS_SDR_e"/>
    <property type="match status" value="1"/>
</dbReference>
<feature type="site" description="Important for catalytic activity" evidence="5">
    <location>
        <position position="116"/>
    </location>
</feature>
<dbReference type="Gene3D" id="3.90.25.10">
    <property type="entry name" value="UDP-galactose 4-epimerase, domain 1"/>
    <property type="match status" value="1"/>
</dbReference>
<dbReference type="Proteomes" id="UP001589813">
    <property type="component" value="Unassembled WGS sequence"/>
</dbReference>
<dbReference type="EC" id="1.1.1.271" evidence="5"/>
<keyword evidence="4 5" id="KW-0413">Isomerase</keyword>
<sequence>MHAEGQKPLRVFIAGDQGMVGQALYREFSQTADRSVAYQLITAPRSQLDLTRQADVEAFIEQQQPDWILVAAARVGGIAANQQYPAEFILQNLQIAANLVAAAHQCGVSRLLFLGSSCIYPKFADQPISEAALLSGALEPTNDAYAIAKIAGLKLCSSFHRQYGADFRALMPTNLYGPGDNFDLQQAHVIPALMRRMQLAKDTQSPMQIWGSGTALREFLHVDDLAKACRLVMELPADVYWQACADTPGFLNVGSGEEISIAALASLLRDIIGYPQALSFDPSRPDGTPRKLVDSSRLRQLGWAPQISLTAGLTQTWRWYQQHQQQLRGAADRGR</sequence>
<comment type="catalytic activity">
    <reaction evidence="5">
        <text>GDP-beta-L-fucose + NADP(+) = GDP-4-dehydro-alpha-D-rhamnose + NADPH + H(+)</text>
        <dbReference type="Rhea" id="RHEA:18885"/>
        <dbReference type="ChEBI" id="CHEBI:15378"/>
        <dbReference type="ChEBI" id="CHEBI:57273"/>
        <dbReference type="ChEBI" id="CHEBI:57783"/>
        <dbReference type="ChEBI" id="CHEBI:57964"/>
        <dbReference type="ChEBI" id="CHEBI:58349"/>
        <dbReference type="EC" id="1.1.1.271"/>
    </reaction>
</comment>
<protein>
    <recommendedName>
        <fullName evidence="5">GDP-L-fucose synthase</fullName>
        <ecNumber evidence="5">1.1.1.271</ecNumber>
    </recommendedName>
    <alternativeName>
        <fullName evidence="5">GDP-4-keto-6-deoxy-D-mannose-3,5-epimerase-4-reductase</fullName>
    </alternativeName>
</protein>
<dbReference type="Gene3D" id="3.40.50.720">
    <property type="entry name" value="NAD(P)-binding Rossmann-like Domain"/>
    <property type="match status" value="1"/>
</dbReference>
<dbReference type="RefSeq" id="WP_377243229.1">
    <property type="nucleotide sequence ID" value="NZ_JBHLXP010000001.1"/>
</dbReference>
<keyword evidence="2 5" id="KW-0521">NADP</keyword>